<evidence type="ECO:0000256" key="1">
    <source>
        <dbReference type="ARBA" id="ARBA00009054"/>
    </source>
</evidence>
<dbReference type="SUPFAM" id="SSF51064">
    <property type="entry name" value="Head domain of nucleotide exchange factor GrpE"/>
    <property type="match status" value="1"/>
</dbReference>
<dbReference type="CDD" id="cd00446">
    <property type="entry name" value="GrpE"/>
    <property type="match status" value="1"/>
</dbReference>
<comment type="function">
    <text evidence="3 4">Participates actively in the response to hyperosmotic and heat shock by preventing the aggregation of stress-denatured proteins, in association with DnaK and GrpE. It is the nucleotide exchange factor for DnaK and may function as a thermosensor. Unfolded proteins bind initially to DnaJ; upon interaction with the DnaJ-bound protein, DnaK hydrolyzes its bound ATP, resulting in the formation of a stable complex. GrpE releases ADP from DnaK; ATP binding to DnaK triggers the release of the substrate protein, thus completing the reaction cycle. Several rounds of ATP-dependent interactions between DnaJ, DnaK and GrpE are required for fully efficient folding.</text>
</comment>
<keyword evidence="3 4" id="KW-0346">Stress response</keyword>
<dbReference type="Proteomes" id="UP000776164">
    <property type="component" value="Unassembled WGS sequence"/>
</dbReference>
<comment type="caution">
    <text evidence="7">The sequence shown here is derived from an EMBL/GenBank/DDBJ whole genome shotgun (WGS) entry which is preliminary data.</text>
</comment>
<dbReference type="Gene3D" id="3.90.20.20">
    <property type="match status" value="1"/>
</dbReference>
<organism evidence="7 8">
    <name type="scientific">Subtercola frigoramans</name>
    <dbReference type="NCBI Taxonomy" id="120298"/>
    <lineage>
        <taxon>Bacteria</taxon>
        <taxon>Bacillati</taxon>
        <taxon>Actinomycetota</taxon>
        <taxon>Actinomycetes</taxon>
        <taxon>Micrococcales</taxon>
        <taxon>Microbacteriaceae</taxon>
        <taxon>Subtercola</taxon>
    </lineage>
</organism>
<proteinExistence type="inferred from homology"/>
<evidence type="ECO:0000256" key="3">
    <source>
        <dbReference type="HAMAP-Rule" id="MF_01151"/>
    </source>
</evidence>
<evidence type="ECO:0000313" key="8">
    <source>
        <dbReference type="Proteomes" id="UP000776164"/>
    </source>
</evidence>
<reference evidence="7 8" key="1">
    <citation type="submission" date="2021-01" db="EMBL/GenBank/DDBJ databases">
        <title>Sequencing the genomes of 1000 actinobacteria strains.</title>
        <authorList>
            <person name="Klenk H.-P."/>
        </authorList>
    </citation>
    <scope>NUCLEOTIDE SEQUENCE [LARGE SCALE GENOMIC DNA]</scope>
    <source>
        <strain evidence="7 8">DSM 13057</strain>
    </source>
</reference>
<feature type="compositionally biased region" description="Low complexity" evidence="6">
    <location>
        <begin position="20"/>
        <end position="40"/>
    </location>
</feature>
<dbReference type="Gene3D" id="2.30.22.10">
    <property type="entry name" value="Head domain of nucleotide exchange factor GrpE"/>
    <property type="match status" value="1"/>
</dbReference>
<dbReference type="InterPro" id="IPR000740">
    <property type="entry name" value="GrpE"/>
</dbReference>
<name>A0ABS2L996_9MICO</name>
<gene>
    <name evidence="3" type="primary">grpE</name>
    <name evidence="7" type="ORF">JOE66_003223</name>
</gene>
<comment type="subunit">
    <text evidence="3">Homodimer.</text>
</comment>
<keyword evidence="3" id="KW-0963">Cytoplasm</keyword>
<dbReference type="PROSITE" id="PS01071">
    <property type="entry name" value="GRPE"/>
    <property type="match status" value="1"/>
</dbReference>
<dbReference type="EMBL" id="JAFBBU010000001">
    <property type="protein sequence ID" value="MBM7473589.1"/>
    <property type="molecule type" value="Genomic_DNA"/>
</dbReference>
<keyword evidence="2 3" id="KW-0143">Chaperone</keyword>
<comment type="similarity">
    <text evidence="1 3 5">Belongs to the GrpE family.</text>
</comment>
<evidence type="ECO:0000256" key="5">
    <source>
        <dbReference type="RuleBase" id="RU004478"/>
    </source>
</evidence>
<dbReference type="SUPFAM" id="SSF58014">
    <property type="entry name" value="Coiled-coil domain of nucleotide exchange factor GrpE"/>
    <property type="match status" value="1"/>
</dbReference>
<dbReference type="InterPro" id="IPR009012">
    <property type="entry name" value="GrpE_head"/>
</dbReference>
<dbReference type="RefSeq" id="WP_205111167.1">
    <property type="nucleotide sequence ID" value="NZ_BAAAHT010000001.1"/>
</dbReference>
<comment type="subcellular location">
    <subcellularLocation>
        <location evidence="3">Cytoplasm</location>
    </subcellularLocation>
</comment>
<evidence type="ECO:0000256" key="2">
    <source>
        <dbReference type="ARBA" id="ARBA00023186"/>
    </source>
</evidence>
<dbReference type="PANTHER" id="PTHR21237">
    <property type="entry name" value="GRPE PROTEIN"/>
    <property type="match status" value="1"/>
</dbReference>
<keyword evidence="8" id="KW-1185">Reference proteome</keyword>
<feature type="compositionally biased region" description="Basic and acidic residues" evidence="6">
    <location>
        <begin position="1"/>
        <end position="12"/>
    </location>
</feature>
<evidence type="ECO:0000256" key="4">
    <source>
        <dbReference type="RuleBase" id="RU000639"/>
    </source>
</evidence>
<feature type="region of interest" description="Disordered" evidence="6">
    <location>
        <begin position="1"/>
        <end position="86"/>
    </location>
</feature>
<dbReference type="PANTHER" id="PTHR21237:SF23">
    <property type="entry name" value="GRPE PROTEIN HOMOLOG, MITOCHONDRIAL"/>
    <property type="match status" value="1"/>
</dbReference>
<evidence type="ECO:0000256" key="6">
    <source>
        <dbReference type="SAM" id="MobiDB-lite"/>
    </source>
</evidence>
<sequence length="245" mass="25673">MGKKDKSGRGSDESSGPFDPTGTPAGSSAPTGSAADATDPVTGEPVEDAAFIEAEGPDVETHTDAGEGENAEATGEEETVGDDQFNDDDLSFLDAVSAGEAEATAAVDLAAERLADLQRVTAEYANYRKRTEANREVERERTVGDVVKVLLPVLDDFDRAEKHGDLAEGPFASIAAKLRTGVERFGLKPFGAAGEAFDPQLHEAIFQQPSADVQVETISDVVETGYYLGSTLLRAAKVVVAVPNG</sequence>
<feature type="compositionally biased region" description="Acidic residues" evidence="6">
    <location>
        <begin position="66"/>
        <end position="86"/>
    </location>
</feature>
<dbReference type="HAMAP" id="MF_01151">
    <property type="entry name" value="GrpE"/>
    <property type="match status" value="1"/>
</dbReference>
<protein>
    <recommendedName>
        <fullName evidence="3 4">Protein GrpE</fullName>
    </recommendedName>
    <alternativeName>
        <fullName evidence="3">HSP-70 cofactor</fullName>
    </alternativeName>
</protein>
<dbReference type="InterPro" id="IPR013805">
    <property type="entry name" value="GrpE_CC"/>
</dbReference>
<accession>A0ABS2L996</accession>
<evidence type="ECO:0000313" key="7">
    <source>
        <dbReference type="EMBL" id="MBM7473589.1"/>
    </source>
</evidence>
<dbReference type="Pfam" id="PF01025">
    <property type="entry name" value="GrpE"/>
    <property type="match status" value="1"/>
</dbReference>
<dbReference type="PRINTS" id="PR00773">
    <property type="entry name" value="GRPEPROTEIN"/>
</dbReference>